<dbReference type="InterPro" id="IPR050190">
    <property type="entry name" value="UPF0213_domain"/>
</dbReference>
<dbReference type="PROSITE" id="PS50164">
    <property type="entry name" value="GIY_YIG"/>
    <property type="match status" value="1"/>
</dbReference>
<evidence type="ECO:0000313" key="3">
    <source>
        <dbReference type="EMBL" id="GAA0871596.1"/>
    </source>
</evidence>
<dbReference type="Gene3D" id="3.40.1440.10">
    <property type="entry name" value="GIY-YIG endonuclease"/>
    <property type="match status" value="1"/>
</dbReference>
<evidence type="ECO:0000313" key="4">
    <source>
        <dbReference type="Proteomes" id="UP001500507"/>
    </source>
</evidence>
<dbReference type="Proteomes" id="UP001500507">
    <property type="component" value="Unassembled WGS sequence"/>
</dbReference>
<dbReference type="SUPFAM" id="SSF82771">
    <property type="entry name" value="GIY-YIG endonuclease"/>
    <property type="match status" value="1"/>
</dbReference>
<protein>
    <submittedName>
        <fullName evidence="3">GIY-YIG nuclease family protein</fullName>
    </submittedName>
</protein>
<dbReference type="PANTHER" id="PTHR34477">
    <property type="entry name" value="UPF0213 PROTEIN YHBQ"/>
    <property type="match status" value="1"/>
</dbReference>
<dbReference type="EMBL" id="BAAAFG010000005">
    <property type="protein sequence ID" value="GAA0871596.1"/>
    <property type="molecule type" value="Genomic_DNA"/>
</dbReference>
<comment type="similarity">
    <text evidence="1">Belongs to the UPF0213 family.</text>
</comment>
<evidence type="ECO:0000259" key="2">
    <source>
        <dbReference type="PROSITE" id="PS50164"/>
    </source>
</evidence>
<reference evidence="3 4" key="1">
    <citation type="journal article" date="2019" name="Int. J. Syst. Evol. Microbiol.">
        <title>The Global Catalogue of Microorganisms (GCM) 10K type strain sequencing project: providing services to taxonomists for standard genome sequencing and annotation.</title>
        <authorList>
            <consortium name="The Broad Institute Genomics Platform"/>
            <consortium name="The Broad Institute Genome Sequencing Center for Infectious Disease"/>
            <person name="Wu L."/>
            <person name="Ma J."/>
        </authorList>
    </citation>
    <scope>NUCLEOTIDE SEQUENCE [LARGE SCALE GENOMIC DNA]</scope>
    <source>
        <strain evidence="3 4">JCM 16082</strain>
    </source>
</reference>
<sequence length="109" mass="13390">MLKLKKKYLAMLNPYHVYFITNKNKTVLYVGVTNDIQRRLSQHYFDSEHTKKSFAGRYNCYYLIYFESFDTPKEAIDREKEIKKWRREKKDKLISSFNPNWDFLNDQVF</sequence>
<evidence type="ECO:0000256" key="1">
    <source>
        <dbReference type="ARBA" id="ARBA00007435"/>
    </source>
</evidence>
<organism evidence="3 4">
    <name type="scientific">Gangjinia marincola</name>
    <dbReference type="NCBI Taxonomy" id="578463"/>
    <lineage>
        <taxon>Bacteria</taxon>
        <taxon>Pseudomonadati</taxon>
        <taxon>Bacteroidota</taxon>
        <taxon>Flavobacteriia</taxon>
        <taxon>Flavobacteriales</taxon>
        <taxon>Flavobacteriaceae</taxon>
        <taxon>Gangjinia</taxon>
    </lineage>
</organism>
<dbReference type="SMART" id="SM00465">
    <property type="entry name" value="GIYc"/>
    <property type="match status" value="1"/>
</dbReference>
<comment type="caution">
    <text evidence="3">The sequence shown here is derived from an EMBL/GenBank/DDBJ whole genome shotgun (WGS) entry which is preliminary data.</text>
</comment>
<gene>
    <name evidence="3" type="ORF">GCM10009117_07420</name>
</gene>
<feature type="domain" description="GIY-YIG" evidence="2">
    <location>
        <begin position="13"/>
        <end position="92"/>
    </location>
</feature>
<dbReference type="InterPro" id="IPR035901">
    <property type="entry name" value="GIY-YIG_endonuc_sf"/>
</dbReference>
<proteinExistence type="inferred from homology"/>
<dbReference type="CDD" id="cd10448">
    <property type="entry name" value="GIY-YIG_unchar_3"/>
    <property type="match status" value="1"/>
</dbReference>
<name>A0ABN1MEP6_9FLAO</name>
<accession>A0ABN1MEP6</accession>
<dbReference type="PANTHER" id="PTHR34477:SF5">
    <property type="entry name" value="BSL5627 PROTEIN"/>
    <property type="match status" value="1"/>
</dbReference>
<dbReference type="Pfam" id="PF01541">
    <property type="entry name" value="GIY-YIG"/>
    <property type="match status" value="1"/>
</dbReference>
<keyword evidence="4" id="KW-1185">Reference proteome</keyword>
<dbReference type="InterPro" id="IPR000305">
    <property type="entry name" value="GIY-YIG_endonuc"/>
</dbReference>